<evidence type="ECO:0000256" key="1">
    <source>
        <dbReference type="ARBA" id="ARBA00022536"/>
    </source>
</evidence>
<dbReference type="PROSITE" id="PS50026">
    <property type="entry name" value="EGF_3"/>
    <property type="match status" value="2"/>
</dbReference>
<keyword evidence="2" id="KW-0677">Repeat</keyword>
<sequence length="770" mass="85875">MFGGSMSFEIEKSGNDFMVTVSILIDLSDNCKYFYHDAKIKVLTAWKIGTGPCGTDCNYTDIERSTATVRQDLINKYGSEYLGVWQGETGVYGISTSRKYVNKTDEVNSHIIEKVQLLNMGLHWEMDQADITATISQGTDYMDMKFIGKYWVTSTVSQNVVPQQEMWMQTKIRTAVRSDTQMSNRSPVLQIKPYQRFVINKTTTISVNYIDQDDDIVRCEFSSFGTSNGIKTPNGLSMNKADCIIKFDVSVIEYQVGDTGIILVDVMDFNKHDVVLVSGNHTEIFSTGNSATVVDHLNEPEFIDPTPPNQQHYEIYSGAAFTVNIFATPTDNSSTTVIDQFLLTRRDGIHVDKSPVSKKPDLGPRVQSITLKWTPKRNEVGKHLVCSFVIDTLGNDSPLRCFNIIVKDMPLKPVIPLKGKPYFLHFPADEDIVCQVDSVCKFPLYASTDNPGGIVKILIIRKELYKLKREGQLQSTNITQGAYMIEISFQDPRHGEKQFCAKAIDKFDSIEQCTVIHVKPRDPCLSSPCQNSGECIAKKDGTAQCFCKHGATGERCQNRPDSCVDKQFCKNGGQCLPGVIVHVLFNSCSQNVCPENDMCIDTPGGKQDHECLCTNLQTGKQCASCNMSPNPCNTGICKMHNGSHTCICQKGLSEKIARQSKFVSPTLTPGSVIKCDPLSGLTDGGFTANCEFPVYVFWNGDLQREKPVVEQKFISKDMKLDQHSKALLKFLQISTTDGFNKTLTTLVRLQNPDDQQFHTGIHVVCLVVKR</sequence>
<dbReference type="EMBL" id="CAJPWZ010000459">
    <property type="protein sequence ID" value="CAG2193452.1"/>
    <property type="molecule type" value="Genomic_DNA"/>
</dbReference>
<reference evidence="6" key="1">
    <citation type="submission" date="2021-03" db="EMBL/GenBank/DDBJ databases">
        <authorList>
            <person name="Bekaert M."/>
        </authorList>
    </citation>
    <scope>NUCLEOTIDE SEQUENCE</scope>
</reference>
<name>A0A8S3QFX1_MYTED</name>
<protein>
    <submittedName>
        <fullName evidence="6">NOTCH2</fullName>
    </submittedName>
</protein>
<dbReference type="SUPFAM" id="SSF57196">
    <property type="entry name" value="EGF/Laminin"/>
    <property type="match status" value="1"/>
</dbReference>
<proteinExistence type="predicted"/>
<dbReference type="AlphaFoldDB" id="A0A8S3QFX1"/>
<dbReference type="SMART" id="SM00181">
    <property type="entry name" value="EGF"/>
    <property type="match status" value="3"/>
</dbReference>
<evidence type="ECO:0000313" key="7">
    <source>
        <dbReference type="Proteomes" id="UP000683360"/>
    </source>
</evidence>
<keyword evidence="7" id="KW-1185">Reference proteome</keyword>
<keyword evidence="1 4" id="KW-0245">EGF-like domain</keyword>
<dbReference type="PROSITE" id="PS00022">
    <property type="entry name" value="EGF_1"/>
    <property type="match status" value="2"/>
</dbReference>
<feature type="disulfide bond" evidence="4">
    <location>
        <begin position="547"/>
        <end position="556"/>
    </location>
</feature>
<dbReference type="Proteomes" id="UP000683360">
    <property type="component" value="Unassembled WGS sequence"/>
</dbReference>
<dbReference type="PANTHER" id="PTHR24049">
    <property type="entry name" value="CRUMBS FAMILY MEMBER"/>
    <property type="match status" value="1"/>
</dbReference>
<evidence type="ECO:0000259" key="5">
    <source>
        <dbReference type="PROSITE" id="PS50026"/>
    </source>
</evidence>
<accession>A0A8S3QFX1</accession>
<dbReference type="InterPro" id="IPR000742">
    <property type="entry name" value="EGF"/>
</dbReference>
<comment type="caution">
    <text evidence="4">Lacks conserved residue(s) required for the propagation of feature annotation.</text>
</comment>
<evidence type="ECO:0000256" key="3">
    <source>
        <dbReference type="ARBA" id="ARBA00023157"/>
    </source>
</evidence>
<dbReference type="Pfam" id="PF00008">
    <property type="entry name" value="EGF"/>
    <property type="match status" value="1"/>
</dbReference>
<dbReference type="InterPro" id="IPR051022">
    <property type="entry name" value="Notch_Cell-Fate_Det"/>
</dbReference>
<evidence type="ECO:0000256" key="4">
    <source>
        <dbReference type="PROSITE-ProRule" id="PRU00076"/>
    </source>
</evidence>
<evidence type="ECO:0000256" key="2">
    <source>
        <dbReference type="ARBA" id="ARBA00022737"/>
    </source>
</evidence>
<evidence type="ECO:0000313" key="6">
    <source>
        <dbReference type="EMBL" id="CAG2193452.1"/>
    </source>
</evidence>
<keyword evidence="3 4" id="KW-1015">Disulfide bond</keyword>
<dbReference type="OrthoDB" id="6143746at2759"/>
<dbReference type="Gene3D" id="2.10.25.10">
    <property type="entry name" value="Laminin"/>
    <property type="match status" value="1"/>
</dbReference>
<dbReference type="CDD" id="cd00054">
    <property type="entry name" value="EGF_CA"/>
    <property type="match status" value="1"/>
</dbReference>
<gene>
    <name evidence="6" type="ORF">MEDL_8499</name>
</gene>
<feature type="disulfide bond" evidence="4">
    <location>
        <begin position="613"/>
        <end position="622"/>
    </location>
</feature>
<feature type="domain" description="EGF-like" evidence="5">
    <location>
        <begin position="520"/>
        <end position="557"/>
    </location>
</feature>
<comment type="caution">
    <text evidence="6">The sequence shown here is derived from an EMBL/GenBank/DDBJ whole genome shotgun (WGS) entry which is preliminary data.</text>
</comment>
<organism evidence="6 7">
    <name type="scientific">Mytilus edulis</name>
    <name type="common">Blue mussel</name>
    <dbReference type="NCBI Taxonomy" id="6550"/>
    <lineage>
        <taxon>Eukaryota</taxon>
        <taxon>Metazoa</taxon>
        <taxon>Spiralia</taxon>
        <taxon>Lophotrochozoa</taxon>
        <taxon>Mollusca</taxon>
        <taxon>Bivalvia</taxon>
        <taxon>Autobranchia</taxon>
        <taxon>Pteriomorphia</taxon>
        <taxon>Mytilida</taxon>
        <taxon>Mytiloidea</taxon>
        <taxon>Mytilidae</taxon>
        <taxon>Mytilinae</taxon>
        <taxon>Mytilus</taxon>
    </lineage>
</organism>
<feature type="domain" description="EGF-like" evidence="5">
    <location>
        <begin position="584"/>
        <end position="623"/>
    </location>
</feature>